<dbReference type="STRING" id="1797589.A2784_00085"/>
<organism evidence="1 2">
    <name type="scientific">Candidatus Chisholmbacteria bacterium RIFCSPHIGHO2_01_FULL_48_12</name>
    <dbReference type="NCBI Taxonomy" id="1797589"/>
    <lineage>
        <taxon>Bacteria</taxon>
        <taxon>Candidatus Chisholmiibacteriota</taxon>
    </lineage>
</organism>
<comment type="caution">
    <text evidence="1">The sequence shown here is derived from an EMBL/GenBank/DDBJ whole genome shotgun (WGS) entry which is preliminary data.</text>
</comment>
<proteinExistence type="predicted"/>
<sequence length="439" mass="50756">MKLWIIAAGSVLLVGLFCLGLYFHLTITGARLFDRITGGSEPTRQALVQLMKVYDLPYLLVAWAQKDQLPEYNLVIDPADLNFLNTNLPQSGLLTEAYKQFVPAEFMFEGKSYPVKVRYRGDKPNHWKFKKKSWRIVFGGETPVKGIARLNLILPEDRDFYSEAVGLFVAKRLGLFWLRNDFVKLKVNGKSMGVYFAVEQWSQEALVNNGFNPDTNLYGEASGEEFAENLYASSKFFKKYVSYSRLPEDNKEDLDKLLIYLTMDDKEAFKGLPEVLDINKFLTWQAHSQVLFNYNPGMTHNANLVMNRDTGKLEFLPWDVAMRNPDGYSIHETGLYNPVAQKVLANPAWLCQRDKILLDYSSNSQNLIETVAYLDSLYQQTRWAIYQDGQKLFLNLDLDIRYRMLRSWLIKGHEKIKQATLESVRRCQESELSTYQRSD</sequence>
<reference evidence="1 2" key="1">
    <citation type="journal article" date="2016" name="Nat. Commun.">
        <title>Thousands of microbial genomes shed light on interconnected biogeochemical processes in an aquifer system.</title>
        <authorList>
            <person name="Anantharaman K."/>
            <person name="Brown C.T."/>
            <person name="Hug L.A."/>
            <person name="Sharon I."/>
            <person name="Castelle C.J."/>
            <person name="Probst A.J."/>
            <person name="Thomas B.C."/>
            <person name="Singh A."/>
            <person name="Wilkins M.J."/>
            <person name="Karaoz U."/>
            <person name="Brodie E.L."/>
            <person name="Williams K.H."/>
            <person name="Hubbard S.S."/>
            <person name="Banfield J.F."/>
        </authorList>
    </citation>
    <scope>NUCLEOTIDE SEQUENCE [LARGE SCALE GENOMIC DNA]</scope>
</reference>
<dbReference type="AlphaFoldDB" id="A0A1G1VUQ4"/>
<dbReference type="InterPro" id="IPR014867">
    <property type="entry name" value="Spore_coat_CotH_CotH2/3/7"/>
</dbReference>
<accession>A0A1G1VUQ4</accession>
<dbReference type="PANTHER" id="PTHR40050:SF1">
    <property type="entry name" value="INNER SPORE COAT PROTEIN H"/>
    <property type="match status" value="1"/>
</dbReference>
<evidence type="ECO:0000313" key="2">
    <source>
        <dbReference type="Proteomes" id="UP000177324"/>
    </source>
</evidence>
<evidence type="ECO:0008006" key="3">
    <source>
        <dbReference type="Google" id="ProtNLM"/>
    </source>
</evidence>
<evidence type="ECO:0000313" key="1">
    <source>
        <dbReference type="EMBL" id="OGY19143.1"/>
    </source>
</evidence>
<protein>
    <recommendedName>
        <fullName evidence="3">Spore coat protein CotH</fullName>
    </recommendedName>
</protein>
<dbReference type="Proteomes" id="UP000177324">
    <property type="component" value="Unassembled WGS sequence"/>
</dbReference>
<gene>
    <name evidence="1" type="ORF">A2784_00085</name>
</gene>
<dbReference type="EMBL" id="MHCH01000004">
    <property type="protein sequence ID" value="OGY19143.1"/>
    <property type="molecule type" value="Genomic_DNA"/>
</dbReference>
<name>A0A1G1VUQ4_9BACT</name>
<dbReference type="PANTHER" id="PTHR40050">
    <property type="entry name" value="INNER SPORE COAT PROTEIN H"/>
    <property type="match status" value="1"/>
</dbReference>
<dbReference type="Pfam" id="PF08757">
    <property type="entry name" value="CotH"/>
    <property type="match status" value="1"/>
</dbReference>